<evidence type="ECO:0000313" key="2">
    <source>
        <dbReference type="EMBL" id="MFD1323556.1"/>
    </source>
</evidence>
<feature type="transmembrane region" description="Helical" evidence="1">
    <location>
        <begin position="20"/>
        <end position="41"/>
    </location>
</feature>
<evidence type="ECO:0000256" key="1">
    <source>
        <dbReference type="SAM" id="Phobius"/>
    </source>
</evidence>
<accession>A0ABW3YJE6</accession>
<gene>
    <name evidence="2" type="ORF">ACFQ4H_20945</name>
</gene>
<comment type="caution">
    <text evidence="2">The sequence shown here is derived from an EMBL/GenBank/DDBJ whole genome shotgun (WGS) entry which is preliminary data.</text>
</comment>
<sequence>MAYERALPYRRRRRRNLRTVLGLVGFVVLVCCVGAAGLGLWNYQSVRRSTDPARAAADAFLRDLTAGDHVAAYDRLCPATRQRWNRAEFTRRVAGPPKISRYDIRDVAVDAQDGRLRITIAAELTREGGVVDRHEFSMVEADDGWRVCGDPF</sequence>
<dbReference type="RefSeq" id="WP_377572831.1">
    <property type="nucleotide sequence ID" value="NZ_JBHTMP010000033.1"/>
</dbReference>
<dbReference type="Proteomes" id="UP001597260">
    <property type="component" value="Unassembled WGS sequence"/>
</dbReference>
<protein>
    <recommendedName>
        <fullName evidence="4">DUF4878 domain-containing protein</fullName>
    </recommendedName>
</protein>
<keyword evidence="1" id="KW-0812">Transmembrane</keyword>
<organism evidence="2 3">
    <name type="scientific">Micromonospora sonneratiae</name>
    <dbReference type="NCBI Taxonomy" id="1184706"/>
    <lineage>
        <taxon>Bacteria</taxon>
        <taxon>Bacillati</taxon>
        <taxon>Actinomycetota</taxon>
        <taxon>Actinomycetes</taxon>
        <taxon>Micromonosporales</taxon>
        <taxon>Micromonosporaceae</taxon>
        <taxon>Micromonospora</taxon>
    </lineage>
</organism>
<dbReference type="EMBL" id="JBHTMP010000033">
    <property type="protein sequence ID" value="MFD1323556.1"/>
    <property type="molecule type" value="Genomic_DNA"/>
</dbReference>
<reference evidence="3" key="1">
    <citation type="journal article" date="2019" name="Int. J. Syst. Evol. Microbiol.">
        <title>The Global Catalogue of Microorganisms (GCM) 10K type strain sequencing project: providing services to taxonomists for standard genome sequencing and annotation.</title>
        <authorList>
            <consortium name="The Broad Institute Genomics Platform"/>
            <consortium name="The Broad Institute Genome Sequencing Center for Infectious Disease"/>
            <person name="Wu L."/>
            <person name="Ma J."/>
        </authorList>
    </citation>
    <scope>NUCLEOTIDE SEQUENCE [LARGE SCALE GENOMIC DNA]</scope>
    <source>
        <strain evidence="3">JCM 31037</strain>
    </source>
</reference>
<evidence type="ECO:0000313" key="3">
    <source>
        <dbReference type="Proteomes" id="UP001597260"/>
    </source>
</evidence>
<keyword evidence="1" id="KW-1133">Transmembrane helix</keyword>
<name>A0ABW3YJE6_9ACTN</name>
<proteinExistence type="predicted"/>
<keyword evidence="1" id="KW-0472">Membrane</keyword>
<evidence type="ECO:0008006" key="4">
    <source>
        <dbReference type="Google" id="ProtNLM"/>
    </source>
</evidence>
<keyword evidence="3" id="KW-1185">Reference proteome</keyword>